<dbReference type="EMBL" id="VVZV01000410">
    <property type="protein sequence ID" value="KAA5298991.1"/>
    <property type="molecule type" value="Genomic_DNA"/>
</dbReference>
<dbReference type="Proteomes" id="UP000481700">
    <property type="component" value="Unassembled WGS sequence"/>
</dbReference>
<comment type="caution">
    <text evidence="1">The sequence shown here is derived from an EMBL/GenBank/DDBJ whole genome shotgun (WGS) entry which is preliminary data.</text>
</comment>
<evidence type="ECO:0000313" key="1">
    <source>
        <dbReference type="EMBL" id="KAA5298991.1"/>
    </source>
</evidence>
<organism evidence="1 2">
    <name type="scientific">Phocaeicola dorei</name>
    <dbReference type="NCBI Taxonomy" id="357276"/>
    <lineage>
        <taxon>Bacteria</taxon>
        <taxon>Pseudomonadati</taxon>
        <taxon>Bacteroidota</taxon>
        <taxon>Bacteroidia</taxon>
        <taxon>Bacteroidales</taxon>
        <taxon>Bacteroidaceae</taxon>
        <taxon>Phocaeicola</taxon>
    </lineage>
</organism>
<evidence type="ECO:0000313" key="2">
    <source>
        <dbReference type="Proteomes" id="UP000481700"/>
    </source>
</evidence>
<name>A0A6L3IIB1_9BACT</name>
<gene>
    <name evidence="1" type="ORF">F2Z07_28220</name>
</gene>
<sequence length="135" mass="16077">MEAHLLAKDLRKVGFYPVSYTEWGKLMRTPFCFGMSRKPTCPAFIKVRFKFIRVLQECDLYIFITTHNYLLTYMLSLYSKFEKQKDASVKFFGPKNKGRGIMVEKSKILADIQNNSTLKEYVPFYTWNSIFYQYK</sequence>
<accession>A0A6L3IIB1</accession>
<protein>
    <submittedName>
        <fullName evidence="1">Uncharacterized protein</fullName>
    </submittedName>
</protein>
<proteinExistence type="predicted"/>
<reference evidence="1 2" key="1">
    <citation type="journal article" date="2019" name="Nat. Med.">
        <title>A library of human gut bacterial isolates paired with longitudinal multiomics data enables mechanistic microbiome research.</title>
        <authorList>
            <person name="Poyet M."/>
            <person name="Groussin M."/>
            <person name="Gibbons S.M."/>
            <person name="Avila-Pacheco J."/>
            <person name="Jiang X."/>
            <person name="Kearney S.M."/>
            <person name="Perrotta A.R."/>
            <person name="Berdy B."/>
            <person name="Zhao S."/>
            <person name="Lieberman T.D."/>
            <person name="Swanson P.K."/>
            <person name="Smith M."/>
            <person name="Roesemann S."/>
            <person name="Alexander J.E."/>
            <person name="Rich S.A."/>
            <person name="Livny J."/>
            <person name="Vlamakis H."/>
            <person name="Clish C."/>
            <person name="Bullock K."/>
            <person name="Deik A."/>
            <person name="Scott J."/>
            <person name="Pierce K.A."/>
            <person name="Xavier R.J."/>
            <person name="Alm E.J."/>
        </authorList>
    </citation>
    <scope>NUCLEOTIDE SEQUENCE [LARGE SCALE GENOMIC DNA]</scope>
    <source>
        <strain evidence="1 2">BIOML-A25</strain>
    </source>
</reference>
<dbReference type="AlphaFoldDB" id="A0A6L3IIB1"/>